<name>A0A072U1L6_MEDTR</name>
<dbReference type="HOGENOM" id="CLU_2486846_0_0_1"/>
<evidence type="ECO:0000313" key="3">
    <source>
        <dbReference type="Proteomes" id="UP000002051"/>
    </source>
</evidence>
<reference evidence="1 3" key="2">
    <citation type="journal article" date="2014" name="BMC Genomics">
        <title>An improved genome release (version Mt4.0) for the model legume Medicago truncatula.</title>
        <authorList>
            <person name="Tang H."/>
            <person name="Krishnakumar V."/>
            <person name="Bidwell S."/>
            <person name="Rosen B."/>
            <person name="Chan A."/>
            <person name="Zhou S."/>
            <person name="Gentzbittel L."/>
            <person name="Childs K.L."/>
            <person name="Yandell M."/>
            <person name="Gundlach H."/>
            <person name="Mayer K.F."/>
            <person name="Schwartz D.C."/>
            <person name="Town C.D."/>
        </authorList>
    </citation>
    <scope>GENOME REANNOTATION</scope>
    <source>
        <strain evidence="1">A17</strain>
        <strain evidence="2 3">cv. Jemalong A17</strain>
    </source>
</reference>
<dbReference type="Proteomes" id="UP000002051">
    <property type="component" value="Chromosome 8"/>
</dbReference>
<keyword evidence="3" id="KW-1185">Reference proteome</keyword>
<reference evidence="2" key="3">
    <citation type="submission" date="2015-04" db="UniProtKB">
        <authorList>
            <consortium name="EnsemblPlants"/>
        </authorList>
    </citation>
    <scope>IDENTIFICATION</scope>
    <source>
        <strain evidence="2">cv. Jemalong A17</strain>
    </source>
</reference>
<sequence>MGSEARVGVQQYYGLCRIVRKGNWAQRRIYRARLMLGFVGAVPKISNLGRRKRERVTKILDWNESDLDDETRLGLDPPLRRVTGCVD</sequence>
<dbReference type="EnsemblPlants" id="KEH19690">
    <property type="protein sequence ID" value="KEH19690"/>
    <property type="gene ID" value="MTR_8g466650"/>
</dbReference>
<evidence type="ECO:0000313" key="2">
    <source>
        <dbReference type="EnsemblPlants" id="KEH19690"/>
    </source>
</evidence>
<dbReference type="AlphaFoldDB" id="A0A072U1L6"/>
<reference evidence="1 3" key="1">
    <citation type="journal article" date="2011" name="Nature">
        <title>The Medicago genome provides insight into the evolution of rhizobial symbioses.</title>
        <authorList>
            <person name="Young N.D."/>
            <person name="Debelle F."/>
            <person name="Oldroyd G.E."/>
            <person name="Geurts R."/>
            <person name="Cannon S.B."/>
            <person name="Udvardi M.K."/>
            <person name="Benedito V.A."/>
            <person name="Mayer K.F."/>
            <person name="Gouzy J."/>
            <person name="Schoof H."/>
            <person name="Van de Peer Y."/>
            <person name="Proost S."/>
            <person name="Cook D.R."/>
            <person name="Meyers B.C."/>
            <person name="Spannagl M."/>
            <person name="Cheung F."/>
            <person name="De Mita S."/>
            <person name="Krishnakumar V."/>
            <person name="Gundlach H."/>
            <person name="Zhou S."/>
            <person name="Mudge J."/>
            <person name="Bharti A.K."/>
            <person name="Murray J.D."/>
            <person name="Naoumkina M.A."/>
            <person name="Rosen B."/>
            <person name="Silverstein K.A."/>
            <person name="Tang H."/>
            <person name="Rombauts S."/>
            <person name="Zhao P.X."/>
            <person name="Zhou P."/>
            <person name="Barbe V."/>
            <person name="Bardou P."/>
            <person name="Bechner M."/>
            <person name="Bellec A."/>
            <person name="Berger A."/>
            <person name="Berges H."/>
            <person name="Bidwell S."/>
            <person name="Bisseling T."/>
            <person name="Choisne N."/>
            <person name="Couloux A."/>
            <person name="Denny R."/>
            <person name="Deshpande S."/>
            <person name="Dai X."/>
            <person name="Doyle J.J."/>
            <person name="Dudez A.M."/>
            <person name="Farmer A.D."/>
            <person name="Fouteau S."/>
            <person name="Franken C."/>
            <person name="Gibelin C."/>
            <person name="Gish J."/>
            <person name="Goldstein S."/>
            <person name="Gonzalez A.J."/>
            <person name="Green P.J."/>
            <person name="Hallab A."/>
            <person name="Hartog M."/>
            <person name="Hua A."/>
            <person name="Humphray S.J."/>
            <person name="Jeong D.H."/>
            <person name="Jing Y."/>
            <person name="Jocker A."/>
            <person name="Kenton S.M."/>
            <person name="Kim D.J."/>
            <person name="Klee K."/>
            <person name="Lai H."/>
            <person name="Lang C."/>
            <person name="Lin S."/>
            <person name="Macmil S.L."/>
            <person name="Magdelenat G."/>
            <person name="Matthews L."/>
            <person name="McCorrison J."/>
            <person name="Monaghan E.L."/>
            <person name="Mun J.H."/>
            <person name="Najar F.Z."/>
            <person name="Nicholson C."/>
            <person name="Noirot C."/>
            <person name="O'Bleness M."/>
            <person name="Paule C.R."/>
            <person name="Poulain J."/>
            <person name="Prion F."/>
            <person name="Qin B."/>
            <person name="Qu C."/>
            <person name="Retzel E.F."/>
            <person name="Riddle C."/>
            <person name="Sallet E."/>
            <person name="Samain S."/>
            <person name="Samson N."/>
            <person name="Sanders I."/>
            <person name="Saurat O."/>
            <person name="Scarpelli C."/>
            <person name="Schiex T."/>
            <person name="Segurens B."/>
            <person name="Severin A.J."/>
            <person name="Sherrier D.J."/>
            <person name="Shi R."/>
            <person name="Sims S."/>
            <person name="Singer S.R."/>
            <person name="Sinharoy S."/>
            <person name="Sterck L."/>
            <person name="Viollet A."/>
            <person name="Wang B.B."/>
            <person name="Wang K."/>
            <person name="Wang M."/>
            <person name="Wang X."/>
            <person name="Warfsmann J."/>
            <person name="Weissenbach J."/>
            <person name="White D.D."/>
            <person name="White J.D."/>
            <person name="Wiley G.B."/>
            <person name="Wincker P."/>
            <person name="Xing Y."/>
            <person name="Yang L."/>
            <person name="Yao Z."/>
            <person name="Ying F."/>
            <person name="Zhai J."/>
            <person name="Zhou L."/>
            <person name="Zuber A."/>
            <person name="Denarie J."/>
            <person name="Dixon R.A."/>
            <person name="May G.D."/>
            <person name="Schwartz D.C."/>
            <person name="Rogers J."/>
            <person name="Quetier F."/>
            <person name="Town C.D."/>
            <person name="Roe B.A."/>
        </authorList>
    </citation>
    <scope>NUCLEOTIDE SEQUENCE [LARGE SCALE GENOMIC DNA]</scope>
    <source>
        <strain evidence="1">A17</strain>
        <strain evidence="2 3">cv. Jemalong A17</strain>
    </source>
</reference>
<evidence type="ECO:0000313" key="1">
    <source>
        <dbReference type="EMBL" id="KEH19690.1"/>
    </source>
</evidence>
<protein>
    <submittedName>
        <fullName evidence="1 2">Uncharacterized protein</fullName>
    </submittedName>
</protein>
<organism evidence="1 3">
    <name type="scientific">Medicago truncatula</name>
    <name type="common">Barrel medic</name>
    <name type="synonym">Medicago tribuloides</name>
    <dbReference type="NCBI Taxonomy" id="3880"/>
    <lineage>
        <taxon>Eukaryota</taxon>
        <taxon>Viridiplantae</taxon>
        <taxon>Streptophyta</taxon>
        <taxon>Embryophyta</taxon>
        <taxon>Tracheophyta</taxon>
        <taxon>Spermatophyta</taxon>
        <taxon>Magnoliopsida</taxon>
        <taxon>eudicotyledons</taxon>
        <taxon>Gunneridae</taxon>
        <taxon>Pentapetalae</taxon>
        <taxon>rosids</taxon>
        <taxon>fabids</taxon>
        <taxon>Fabales</taxon>
        <taxon>Fabaceae</taxon>
        <taxon>Papilionoideae</taxon>
        <taxon>50 kb inversion clade</taxon>
        <taxon>NPAAA clade</taxon>
        <taxon>Hologalegina</taxon>
        <taxon>IRL clade</taxon>
        <taxon>Trifolieae</taxon>
        <taxon>Medicago</taxon>
    </lineage>
</organism>
<dbReference type="EMBL" id="CM001224">
    <property type="protein sequence ID" value="KEH19690.1"/>
    <property type="molecule type" value="Genomic_DNA"/>
</dbReference>
<accession>A0A072U1L6</accession>
<gene>
    <name evidence="1" type="ordered locus">MTR_8g466650</name>
</gene>
<proteinExistence type="predicted"/>